<evidence type="ECO:0000259" key="3">
    <source>
        <dbReference type="Pfam" id="PF13717"/>
    </source>
</evidence>
<evidence type="ECO:0000313" key="4">
    <source>
        <dbReference type="EMBL" id="SDE68112.1"/>
    </source>
</evidence>
<keyword evidence="2" id="KW-1133">Transmembrane helix</keyword>
<feature type="transmembrane region" description="Helical" evidence="2">
    <location>
        <begin position="243"/>
        <end position="261"/>
    </location>
</feature>
<evidence type="ECO:0000256" key="2">
    <source>
        <dbReference type="SAM" id="Phobius"/>
    </source>
</evidence>
<name>A0A1G7EWU4_9RHOB</name>
<dbReference type="InterPro" id="IPR011723">
    <property type="entry name" value="Znf/thioredoxin_put"/>
</dbReference>
<organism evidence="4 5">
    <name type="scientific">Salipiger thiooxidans</name>
    <dbReference type="NCBI Taxonomy" id="282683"/>
    <lineage>
        <taxon>Bacteria</taxon>
        <taxon>Pseudomonadati</taxon>
        <taxon>Pseudomonadota</taxon>
        <taxon>Alphaproteobacteria</taxon>
        <taxon>Rhodobacterales</taxon>
        <taxon>Roseobacteraceae</taxon>
        <taxon>Salipiger</taxon>
    </lineage>
</organism>
<reference evidence="5" key="1">
    <citation type="submission" date="2016-10" db="EMBL/GenBank/DDBJ databases">
        <authorList>
            <person name="Varghese N."/>
            <person name="Submissions S."/>
        </authorList>
    </citation>
    <scope>NUCLEOTIDE SEQUENCE [LARGE SCALE GENOMIC DNA]</scope>
    <source>
        <strain evidence="5">DSM 10146</strain>
    </source>
</reference>
<dbReference type="NCBIfam" id="TIGR02098">
    <property type="entry name" value="MJ0042_CXXC"/>
    <property type="match status" value="1"/>
</dbReference>
<feature type="compositionally biased region" description="Basic and acidic residues" evidence="1">
    <location>
        <begin position="64"/>
        <end position="73"/>
    </location>
</feature>
<feature type="region of interest" description="Disordered" evidence="1">
    <location>
        <begin position="52"/>
        <end position="197"/>
    </location>
</feature>
<feature type="compositionally biased region" description="Acidic residues" evidence="1">
    <location>
        <begin position="82"/>
        <end position="101"/>
    </location>
</feature>
<sequence length="306" mass="33146">MNGAVDHGDEMRLICPNCGAQYEVPTNVIPEGGRDVQCSNCGHTWFQAHPDDDADLTGELGHGLPDDDWKADLPPETPAPEPEAEPDPETIPEPDPEEEPEPLPVAPRPRKPRSLDPSVAEVLRAEAEREARNRAADTLETQPELGLQPPDEDDAARRAHAARERMSALRSEDTTASLVGDESTAAAAASATTAASTRRELLPDIEEINQTLRATERRGMETPQGRAVLEDEEKTERSGFANGFRLVLAIVIIAIALYLLAPRIAGMFPGAEPFLTAYVAKIDALRLWLDGQVTAIVQMFGDAPAE</sequence>
<feature type="compositionally biased region" description="Basic and acidic residues" evidence="1">
    <location>
        <begin position="155"/>
        <end position="173"/>
    </location>
</feature>
<keyword evidence="2" id="KW-0812">Transmembrane</keyword>
<dbReference type="EMBL" id="FNAV01000006">
    <property type="protein sequence ID" value="SDE68112.1"/>
    <property type="molecule type" value="Genomic_DNA"/>
</dbReference>
<dbReference type="Proteomes" id="UP000198994">
    <property type="component" value="Unassembled WGS sequence"/>
</dbReference>
<accession>A0A1G7EWU4</accession>
<dbReference type="STRING" id="282683.SAMN04488105_106119"/>
<feature type="compositionally biased region" description="Basic and acidic residues" evidence="1">
    <location>
        <begin position="123"/>
        <end position="137"/>
    </location>
</feature>
<dbReference type="AlphaFoldDB" id="A0A1G7EWU4"/>
<evidence type="ECO:0000256" key="1">
    <source>
        <dbReference type="SAM" id="MobiDB-lite"/>
    </source>
</evidence>
<keyword evidence="5" id="KW-1185">Reference proteome</keyword>
<keyword evidence="2" id="KW-0472">Membrane</keyword>
<feature type="domain" description="Zinc finger/thioredoxin putative" evidence="3">
    <location>
        <begin position="11"/>
        <end position="46"/>
    </location>
</feature>
<gene>
    <name evidence="4" type="ORF">SAMN04488105_106119</name>
</gene>
<dbReference type="RefSeq" id="WP_242661683.1">
    <property type="nucleotide sequence ID" value="NZ_FNAV01000006.1"/>
</dbReference>
<proteinExistence type="predicted"/>
<protein>
    <submittedName>
        <fullName evidence="4">MJ0042 family finger-like domain-containing protein</fullName>
    </submittedName>
</protein>
<dbReference type="Pfam" id="PF13717">
    <property type="entry name" value="Zn_ribbon_4"/>
    <property type="match status" value="1"/>
</dbReference>
<evidence type="ECO:0000313" key="5">
    <source>
        <dbReference type="Proteomes" id="UP000198994"/>
    </source>
</evidence>
<feature type="compositionally biased region" description="Low complexity" evidence="1">
    <location>
        <begin position="183"/>
        <end position="196"/>
    </location>
</feature>